<reference evidence="2 3" key="1">
    <citation type="journal article" date="2010" name="Int. J. Syst. Evol. Microbiol.">
        <title>Reclassification of Herbaspirillum putei as a later heterotypic synonym of Herbaspirillum huttiense, with the description of H. huttiense subsp. huttiense subsp. nov. and H. huttiense subsp. putei subsp. nov., comb. nov., and description of Herbaspirillum aquaticum sp. nov.</title>
        <authorList>
            <person name="Dobritsa A.P."/>
            <person name="Reddy M.C."/>
            <person name="Samadpour M."/>
        </authorList>
    </citation>
    <scope>NUCLEOTIDE SEQUENCE [LARGE SCALE GENOMIC DNA]</scope>
    <source>
        <strain evidence="2 3">IEH 4430</strain>
    </source>
</reference>
<protein>
    <submittedName>
        <fullName evidence="2">Uncharacterized protein</fullName>
    </submittedName>
</protein>
<evidence type="ECO:0000313" key="2">
    <source>
        <dbReference type="EMBL" id="OWY31735.1"/>
    </source>
</evidence>
<keyword evidence="3" id="KW-1185">Reference proteome</keyword>
<dbReference type="EMBL" id="NJGV01000045">
    <property type="protein sequence ID" value="OWY31735.1"/>
    <property type="molecule type" value="Genomic_DNA"/>
</dbReference>
<proteinExistence type="predicted"/>
<dbReference type="AlphaFoldDB" id="A0A225SRA2"/>
<accession>A0A225SRA2</accession>
<keyword evidence="1" id="KW-0472">Membrane</keyword>
<dbReference type="RefSeq" id="WP_088757545.1">
    <property type="nucleotide sequence ID" value="NZ_NJGV01000045.1"/>
</dbReference>
<organism evidence="2 3">
    <name type="scientific">Herbaspirillum aquaticum</name>
    <dbReference type="NCBI Taxonomy" id="568783"/>
    <lineage>
        <taxon>Bacteria</taxon>
        <taxon>Pseudomonadati</taxon>
        <taxon>Pseudomonadota</taxon>
        <taxon>Betaproteobacteria</taxon>
        <taxon>Burkholderiales</taxon>
        <taxon>Oxalobacteraceae</taxon>
        <taxon>Herbaspirillum</taxon>
    </lineage>
</organism>
<evidence type="ECO:0000313" key="3">
    <source>
        <dbReference type="Proteomes" id="UP000214747"/>
    </source>
</evidence>
<sequence>MNLHDQSFIFVFVLFSSSIIGGARWLEARAYSRLLTAVIIACLGVMAVFHIFFLSKEGEIPIHFTVLAIAQFGVLGLAFKLWLALNYPNFKRPIRIVIHVISHSSFALIIMIGYWAKTNHPLMVFLLYPLSGLSVSLIGESIEEAIEHRRDTREALNKA</sequence>
<name>A0A225SRA2_9BURK</name>
<keyword evidence="1" id="KW-1133">Transmembrane helix</keyword>
<gene>
    <name evidence="2" type="ORF">CEJ45_24290</name>
</gene>
<dbReference type="Proteomes" id="UP000214747">
    <property type="component" value="Unassembled WGS sequence"/>
</dbReference>
<feature type="transmembrane region" description="Helical" evidence="1">
    <location>
        <begin position="96"/>
        <end position="116"/>
    </location>
</feature>
<feature type="transmembrane region" description="Helical" evidence="1">
    <location>
        <begin position="33"/>
        <end position="54"/>
    </location>
</feature>
<comment type="caution">
    <text evidence="2">The sequence shown here is derived from an EMBL/GenBank/DDBJ whole genome shotgun (WGS) entry which is preliminary data.</text>
</comment>
<feature type="transmembrane region" description="Helical" evidence="1">
    <location>
        <begin position="6"/>
        <end position="26"/>
    </location>
</feature>
<feature type="transmembrane region" description="Helical" evidence="1">
    <location>
        <begin position="60"/>
        <end position="84"/>
    </location>
</feature>
<evidence type="ECO:0000256" key="1">
    <source>
        <dbReference type="SAM" id="Phobius"/>
    </source>
</evidence>
<keyword evidence="1" id="KW-0812">Transmembrane</keyword>